<evidence type="ECO:0000313" key="3">
    <source>
        <dbReference type="Proteomes" id="UP001205612"/>
    </source>
</evidence>
<name>A0ABT2B2C9_9ACTN</name>
<sequence>MSEDPHDGPDDASVSLELPVPPPFMFGCLECVTVMTTLAERLRVDTNCFVARAAVSRHIVAAHPEAIPPPHTHDCDQYRTPKNLPSHVTSSCPRPSPSCSGTSTDLAQRPGSSTIIRTQAIADELQGVNG</sequence>
<organism evidence="2 3">
    <name type="scientific">Streptomyces pyxinicus</name>
    <dbReference type="NCBI Taxonomy" id="2970331"/>
    <lineage>
        <taxon>Bacteria</taxon>
        <taxon>Bacillati</taxon>
        <taxon>Actinomycetota</taxon>
        <taxon>Actinomycetes</taxon>
        <taxon>Kitasatosporales</taxon>
        <taxon>Streptomycetaceae</taxon>
        <taxon>Streptomyces</taxon>
    </lineage>
</organism>
<reference evidence="2 3" key="1">
    <citation type="submission" date="2022-08" db="EMBL/GenBank/DDBJ databases">
        <authorList>
            <person name="Somphong A."/>
            <person name="Phongsopitanun W."/>
        </authorList>
    </citation>
    <scope>NUCLEOTIDE SEQUENCE [LARGE SCALE GENOMIC DNA]</scope>
    <source>
        <strain evidence="2 3">LP11</strain>
    </source>
</reference>
<dbReference type="RefSeq" id="WP_258779181.1">
    <property type="nucleotide sequence ID" value="NZ_JANUGP010000010.1"/>
</dbReference>
<dbReference type="Proteomes" id="UP001205612">
    <property type="component" value="Unassembled WGS sequence"/>
</dbReference>
<proteinExistence type="predicted"/>
<feature type="region of interest" description="Disordered" evidence="1">
    <location>
        <begin position="65"/>
        <end position="110"/>
    </location>
</feature>
<evidence type="ECO:0000256" key="1">
    <source>
        <dbReference type="SAM" id="MobiDB-lite"/>
    </source>
</evidence>
<accession>A0ABT2B2C9</accession>
<gene>
    <name evidence="2" type="ORF">NX794_15855</name>
</gene>
<evidence type="ECO:0000313" key="2">
    <source>
        <dbReference type="EMBL" id="MCS0602674.1"/>
    </source>
</evidence>
<dbReference type="EMBL" id="JANUGP010000010">
    <property type="protein sequence ID" value="MCS0602674.1"/>
    <property type="molecule type" value="Genomic_DNA"/>
</dbReference>
<feature type="compositionally biased region" description="Low complexity" evidence="1">
    <location>
        <begin position="89"/>
        <end position="104"/>
    </location>
</feature>
<comment type="caution">
    <text evidence="2">The sequence shown here is derived from an EMBL/GenBank/DDBJ whole genome shotgun (WGS) entry which is preliminary data.</text>
</comment>
<protein>
    <submittedName>
        <fullName evidence="2">Uncharacterized protein</fullName>
    </submittedName>
</protein>
<keyword evidence="3" id="KW-1185">Reference proteome</keyword>